<comment type="caution">
    <text evidence="2">The sequence shown here is derived from an EMBL/GenBank/DDBJ whole genome shotgun (WGS) entry which is preliminary data.</text>
</comment>
<accession>A0A8H8A0Z5</accession>
<evidence type="ECO:0000313" key="2">
    <source>
        <dbReference type="EMBL" id="KAG5462872.1"/>
    </source>
</evidence>
<name>A0A8H8A0Z5_9FUNG</name>
<evidence type="ECO:0000313" key="3">
    <source>
        <dbReference type="Proteomes" id="UP000673691"/>
    </source>
</evidence>
<dbReference type="Proteomes" id="UP000673691">
    <property type="component" value="Unassembled WGS sequence"/>
</dbReference>
<protein>
    <submittedName>
        <fullName evidence="2">Uncharacterized protein</fullName>
    </submittedName>
</protein>
<keyword evidence="3" id="KW-1185">Reference proteome</keyword>
<reference evidence="2 3" key="1">
    <citation type="journal article" name="Sci. Rep.">
        <title>Genome-scale phylogenetic analyses confirm Olpidium as the closest living zoosporic fungus to the non-flagellated, terrestrial fungi.</title>
        <authorList>
            <person name="Chang Y."/>
            <person name="Rochon D."/>
            <person name="Sekimoto S."/>
            <person name="Wang Y."/>
            <person name="Chovatia M."/>
            <person name="Sandor L."/>
            <person name="Salamov A."/>
            <person name="Grigoriev I.V."/>
            <person name="Stajich J.E."/>
            <person name="Spatafora J.W."/>
        </authorList>
    </citation>
    <scope>NUCLEOTIDE SEQUENCE [LARGE SCALE GENOMIC DNA]</scope>
    <source>
        <strain evidence="2">S191</strain>
    </source>
</reference>
<feature type="compositionally biased region" description="Basic and acidic residues" evidence="1">
    <location>
        <begin position="26"/>
        <end position="35"/>
    </location>
</feature>
<dbReference type="EMBL" id="JAEFCI010001493">
    <property type="protein sequence ID" value="KAG5462872.1"/>
    <property type="molecule type" value="Genomic_DNA"/>
</dbReference>
<sequence>MGRGTVVLMICLPFSSWKPLAKKKTARNDNRRGDGPRGLGFVKGCPSKQNSRSLNSRRVFATSWIYQGPSRLWATSEWSSRDSKRLKK</sequence>
<gene>
    <name evidence="2" type="ORF">BJ554DRAFT_3129</name>
</gene>
<dbReference type="AlphaFoldDB" id="A0A8H8A0Z5"/>
<feature type="region of interest" description="Disordered" evidence="1">
    <location>
        <begin position="22"/>
        <end position="53"/>
    </location>
</feature>
<organism evidence="2 3">
    <name type="scientific">Olpidium bornovanus</name>
    <dbReference type="NCBI Taxonomy" id="278681"/>
    <lineage>
        <taxon>Eukaryota</taxon>
        <taxon>Fungi</taxon>
        <taxon>Fungi incertae sedis</taxon>
        <taxon>Olpidiomycota</taxon>
        <taxon>Olpidiomycotina</taxon>
        <taxon>Olpidiomycetes</taxon>
        <taxon>Olpidiales</taxon>
        <taxon>Olpidiaceae</taxon>
        <taxon>Olpidium</taxon>
    </lineage>
</organism>
<proteinExistence type="predicted"/>
<evidence type="ECO:0000256" key="1">
    <source>
        <dbReference type="SAM" id="MobiDB-lite"/>
    </source>
</evidence>